<organism evidence="1 2">
    <name type="scientific">Cenococcum geophilum 1.58</name>
    <dbReference type="NCBI Taxonomy" id="794803"/>
    <lineage>
        <taxon>Eukaryota</taxon>
        <taxon>Fungi</taxon>
        <taxon>Dikarya</taxon>
        <taxon>Ascomycota</taxon>
        <taxon>Pezizomycotina</taxon>
        <taxon>Dothideomycetes</taxon>
        <taxon>Pleosporomycetidae</taxon>
        <taxon>Gloniales</taxon>
        <taxon>Gloniaceae</taxon>
        <taxon>Cenococcum</taxon>
    </lineage>
</organism>
<name>A0ACC8ELY7_9PEZI</name>
<sequence>MPADFELLRQISRSWSSFASVGAPSLEDHKTLEGWTPAYAQGDAEFDARIYVVGGPEEGMSALECSEAKKAVVRQKSAQRCAFLNSDDVIDQLRY</sequence>
<accession>A0ACC8ELY7</accession>
<gene>
    <name evidence="1" type="ORF">K441DRAFT_671130</name>
</gene>
<protein>
    <submittedName>
        <fullName evidence="1">Uncharacterized protein</fullName>
    </submittedName>
</protein>
<reference evidence="1 2" key="1">
    <citation type="journal article" date="2016" name="Nat. Commun.">
        <title>Ectomycorrhizal ecology is imprinted in the genome of the dominant symbiotic fungus Cenococcum geophilum.</title>
        <authorList>
            <consortium name="DOE Joint Genome Institute"/>
            <person name="Peter M."/>
            <person name="Kohler A."/>
            <person name="Ohm R.A."/>
            <person name="Kuo A."/>
            <person name="Krutzmann J."/>
            <person name="Morin E."/>
            <person name="Arend M."/>
            <person name="Barry K.W."/>
            <person name="Binder M."/>
            <person name="Choi C."/>
            <person name="Clum A."/>
            <person name="Copeland A."/>
            <person name="Grisel N."/>
            <person name="Haridas S."/>
            <person name="Kipfer T."/>
            <person name="LaButti K."/>
            <person name="Lindquist E."/>
            <person name="Lipzen A."/>
            <person name="Maire R."/>
            <person name="Meier B."/>
            <person name="Mihaltcheva S."/>
            <person name="Molinier V."/>
            <person name="Murat C."/>
            <person name="Poggeler S."/>
            <person name="Quandt C.A."/>
            <person name="Sperisen C."/>
            <person name="Tritt A."/>
            <person name="Tisserant E."/>
            <person name="Crous P.W."/>
            <person name="Henrissat B."/>
            <person name="Nehls U."/>
            <person name="Egli S."/>
            <person name="Spatafora J.W."/>
            <person name="Grigoriev I.V."/>
            <person name="Martin F.M."/>
        </authorList>
    </citation>
    <scope>NUCLEOTIDE SEQUENCE [LARGE SCALE GENOMIC DNA]</scope>
    <source>
        <strain evidence="1 2">1.58</strain>
    </source>
</reference>
<proteinExistence type="predicted"/>
<dbReference type="Proteomes" id="UP000250078">
    <property type="component" value="Unassembled WGS sequence"/>
</dbReference>
<evidence type="ECO:0000313" key="2">
    <source>
        <dbReference type="Proteomes" id="UP000250078"/>
    </source>
</evidence>
<evidence type="ECO:0000313" key="1">
    <source>
        <dbReference type="EMBL" id="OCK87201.1"/>
    </source>
</evidence>
<keyword evidence="2" id="KW-1185">Reference proteome</keyword>
<dbReference type="EMBL" id="KV748265">
    <property type="protein sequence ID" value="OCK87201.1"/>
    <property type="molecule type" value="Genomic_DNA"/>
</dbReference>